<accession>A0ABS5G2G7</accession>
<name>A0ABS5G2G7_9BRAD</name>
<dbReference type="Proteomes" id="UP001314635">
    <property type="component" value="Unassembled WGS sequence"/>
</dbReference>
<comment type="caution">
    <text evidence="2">The sequence shown here is derived from an EMBL/GenBank/DDBJ whole genome shotgun (WGS) entry which is preliminary data.</text>
</comment>
<evidence type="ECO:0000259" key="1">
    <source>
        <dbReference type="Pfam" id="PF12680"/>
    </source>
</evidence>
<dbReference type="EMBL" id="JAFCLK010000005">
    <property type="protein sequence ID" value="MBR1135502.1"/>
    <property type="molecule type" value="Genomic_DNA"/>
</dbReference>
<evidence type="ECO:0000313" key="3">
    <source>
        <dbReference type="Proteomes" id="UP001314635"/>
    </source>
</evidence>
<dbReference type="Pfam" id="PF12680">
    <property type="entry name" value="SnoaL_2"/>
    <property type="match status" value="1"/>
</dbReference>
<reference evidence="3" key="1">
    <citation type="journal article" date="2021" name="ISME J.">
        <title>Evolutionary origin and ecological implication of a unique nif island in free-living Bradyrhizobium lineages.</title>
        <authorList>
            <person name="Tao J."/>
        </authorList>
    </citation>
    <scope>NUCLEOTIDE SEQUENCE [LARGE SCALE GENOMIC DNA]</scope>
    <source>
        <strain evidence="3">SZCCT0094</strain>
    </source>
</reference>
<keyword evidence="3" id="KW-1185">Reference proteome</keyword>
<organism evidence="2 3">
    <name type="scientific">Bradyrhizobium denitrificans</name>
    <dbReference type="NCBI Taxonomy" id="2734912"/>
    <lineage>
        <taxon>Bacteria</taxon>
        <taxon>Pseudomonadati</taxon>
        <taxon>Pseudomonadota</taxon>
        <taxon>Alphaproteobacteria</taxon>
        <taxon>Hyphomicrobiales</taxon>
        <taxon>Nitrobacteraceae</taxon>
        <taxon>Bradyrhizobium</taxon>
    </lineage>
</organism>
<dbReference type="InterPro" id="IPR032710">
    <property type="entry name" value="NTF2-like_dom_sf"/>
</dbReference>
<sequence>MTDIAAIADSYIALWNARTSAQRRELLARHWTTDATYVDPLMRGDGHAGIEALVAGVQQRFPDYSFRLIGAANGHGDYVRFRWELGPTGESGPIEGSDVAELKDGRIHRIIGFLDKVPEGA</sequence>
<dbReference type="SUPFAM" id="SSF54427">
    <property type="entry name" value="NTF2-like"/>
    <property type="match status" value="1"/>
</dbReference>
<gene>
    <name evidence="2" type="ORF">JQ619_06975</name>
</gene>
<dbReference type="InterPro" id="IPR037401">
    <property type="entry name" value="SnoaL-like"/>
</dbReference>
<proteinExistence type="predicted"/>
<feature type="domain" description="SnoaL-like" evidence="1">
    <location>
        <begin position="11"/>
        <end position="109"/>
    </location>
</feature>
<protein>
    <submittedName>
        <fullName evidence="2">Nuclear transport factor 2 family protein</fullName>
    </submittedName>
</protein>
<dbReference type="Gene3D" id="3.10.450.50">
    <property type="match status" value="1"/>
</dbReference>
<dbReference type="RefSeq" id="WP_172235336.1">
    <property type="nucleotide sequence ID" value="NZ_JABFDP010000001.1"/>
</dbReference>
<evidence type="ECO:0000313" key="2">
    <source>
        <dbReference type="EMBL" id="MBR1135502.1"/>
    </source>
</evidence>